<dbReference type="EMBL" id="BAABGA010000120">
    <property type="protein sequence ID" value="GAA4472081.1"/>
    <property type="molecule type" value="Genomic_DNA"/>
</dbReference>
<feature type="transmembrane region" description="Helical" evidence="1">
    <location>
        <begin position="512"/>
        <end position="531"/>
    </location>
</feature>
<dbReference type="SUPFAM" id="SSF52317">
    <property type="entry name" value="Class I glutamine amidotransferase-like"/>
    <property type="match status" value="1"/>
</dbReference>
<evidence type="ECO:0000313" key="3">
    <source>
        <dbReference type="Proteomes" id="UP001500840"/>
    </source>
</evidence>
<evidence type="ECO:0000313" key="2">
    <source>
        <dbReference type="EMBL" id="GAA4472081.1"/>
    </source>
</evidence>
<keyword evidence="1" id="KW-0472">Membrane</keyword>
<reference evidence="3" key="1">
    <citation type="journal article" date="2019" name="Int. J. Syst. Evol. Microbiol.">
        <title>The Global Catalogue of Microorganisms (GCM) 10K type strain sequencing project: providing services to taxonomists for standard genome sequencing and annotation.</title>
        <authorList>
            <consortium name="The Broad Institute Genomics Platform"/>
            <consortium name="The Broad Institute Genome Sequencing Center for Infectious Disease"/>
            <person name="Wu L."/>
            <person name="Ma J."/>
        </authorList>
    </citation>
    <scope>NUCLEOTIDE SEQUENCE [LARGE SCALE GENOMIC DNA]</scope>
    <source>
        <strain evidence="3">JCM 17759</strain>
    </source>
</reference>
<proteinExistence type="predicted"/>
<keyword evidence="3" id="KW-1185">Reference proteome</keyword>
<accession>A0ABP8NV72</accession>
<evidence type="ECO:0000256" key="1">
    <source>
        <dbReference type="SAM" id="Phobius"/>
    </source>
</evidence>
<organism evidence="2 3">
    <name type="scientific">Novipirellula rosea</name>
    <dbReference type="NCBI Taxonomy" id="1031540"/>
    <lineage>
        <taxon>Bacteria</taxon>
        <taxon>Pseudomonadati</taxon>
        <taxon>Planctomycetota</taxon>
        <taxon>Planctomycetia</taxon>
        <taxon>Pirellulales</taxon>
        <taxon>Pirellulaceae</taxon>
        <taxon>Novipirellula</taxon>
    </lineage>
</organism>
<keyword evidence="1" id="KW-1133">Transmembrane helix</keyword>
<protein>
    <submittedName>
        <fullName evidence="2">Uncharacterized protein</fullName>
    </submittedName>
</protein>
<sequence length="817" mass="89088">MPRFPLLLALLCSTLIVGCDGCRSTPSAEEEEKKKATLPDFTSAPAQAFPADSAPIGGGIKPGHWFSASEILKSNREDVRGQLESWARLGKTSSPDSQTPRNALVNVRPIVLPKGQQRRFDYRNLAPLPSGDSKNVFLSSQLYSGGRGLVYDSLPDVFQFLSQEEYFFIILTNRPERFAKLIGADWQRPYRSEAEFAGKAANYRIVIPDTDEVLPIAETMLDWTSTAVVLWDDISADSLTPGQTTAIADWIHFGGQLIVNGADGSDAIADSPLVDLLPLLPRGNIELAPESATELLKTWSVKTDRSTEAQSALLQSETARVAVDGNLAADADDVTGTGNLILQRRIGRGRVVQSRFDLMSDWISNWDSYNSFFNAVILQRPRRQFVEIDADVLLKHQYVDFQRYDADPTMNTTFRIATRDALLAPSTPNPVAGDPVAGDPAIPGKKTDDDTAAAEVSPLGKIPAKNMLSRDQWTRVDPVMGIGGWNSASDAVNLTQAILRNESGIVIPPSSLVVRSLGFYLLALVPLNYLVFRLFGKLEYAWLAVPLIAIAGAIWVARSAQLDIGFARSQTELAILETQPGYERGHLARVIAIYNSLSSTYDMQFSTVDAVANAIPQSKTNPADEPLRFRTDFEEGPMLSGVAVGSNQTQMVRAEQIVDLGGGIYLDGEMLVNGTEYDLLDSFVVAKTADDQTQLAVVGLCSAGSKTKLRFRDDATVKVSADLPLQVSRVMSAFLADKSVPADSSRLVGRIEESIPGMTVTPQANQRSSQTVVVANLRFPPSPEPQSDVNLVVDFRKSLTEPLESEVESEDEDESEK</sequence>
<keyword evidence="1" id="KW-0812">Transmembrane</keyword>
<dbReference type="Proteomes" id="UP001500840">
    <property type="component" value="Unassembled WGS sequence"/>
</dbReference>
<dbReference type="PROSITE" id="PS51257">
    <property type="entry name" value="PROKAR_LIPOPROTEIN"/>
    <property type="match status" value="1"/>
</dbReference>
<name>A0ABP8NV72_9BACT</name>
<comment type="caution">
    <text evidence="2">The sequence shown here is derived from an EMBL/GenBank/DDBJ whole genome shotgun (WGS) entry which is preliminary data.</text>
</comment>
<dbReference type="Gene3D" id="3.40.50.880">
    <property type="match status" value="1"/>
</dbReference>
<dbReference type="InterPro" id="IPR029062">
    <property type="entry name" value="Class_I_gatase-like"/>
</dbReference>
<gene>
    <name evidence="2" type="ORF">GCM10023156_67820</name>
</gene>
<dbReference type="RefSeq" id="WP_345328120.1">
    <property type="nucleotide sequence ID" value="NZ_BAABGA010000120.1"/>
</dbReference>
<feature type="transmembrane region" description="Helical" evidence="1">
    <location>
        <begin position="538"/>
        <end position="557"/>
    </location>
</feature>